<dbReference type="KEGG" id="zmp:Zymop_1100"/>
<reference evidence="2 3" key="1">
    <citation type="journal article" date="2011" name="J. Bacteriol.">
        <title>Genome sequence of the ethanol-producing Zymomonas mobilis subsp. pomaceae lectotype strain ATCC 29192.</title>
        <authorList>
            <person name="Kouvelis V.N."/>
            <person name="Davenport K.W."/>
            <person name="Brettin T.S."/>
            <person name="Bruce D."/>
            <person name="Detter C."/>
            <person name="Han C.S."/>
            <person name="Nolan M."/>
            <person name="Tapia R."/>
            <person name="Damoulaki A."/>
            <person name="Kyrpides N.C."/>
            <person name="Typas M.A."/>
            <person name="Pappas K.M."/>
        </authorList>
    </citation>
    <scope>NUCLEOTIDE SEQUENCE [LARGE SCALE GENOMIC DNA]</scope>
    <source>
        <strain evidence="3">ATCC 29192 / DSM 22645 / JCM 10191 / CCUG 17912 / NBRC 13757 / NCIMB 11200 / NRRL B-4491 / Barker I</strain>
    </source>
</reference>
<dbReference type="PANTHER" id="PTHR33546:SF1">
    <property type="entry name" value="LARGE, MULTIFUNCTIONAL SECRETED PROTEIN"/>
    <property type="match status" value="1"/>
</dbReference>
<dbReference type="eggNOG" id="COG2133">
    <property type="taxonomic scope" value="Bacteria"/>
</dbReference>
<dbReference type="InterPro" id="IPR054539">
    <property type="entry name" value="Beta-prop_PDH"/>
</dbReference>
<dbReference type="EMBL" id="CP002865">
    <property type="protein sequence ID" value="AEI37996.1"/>
    <property type="molecule type" value="Genomic_DNA"/>
</dbReference>
<dbReference type="PATRIC" id="fig|579138.3.peg.1167"/>
<dbReference type="Gene3D" id="2.120.10.30">
    <property type="entry name" value="TolB, C-terminal domain"/>
    <property type="match status" value="1"/>
</dbReference>
<feature type="domain" description="Pyrroloquinoline quinone-dependent pyranose dehydrogenase beta-propeller" evidence="1">
    <location>
        <begin position="337"/>
        <end position="449"/>
    </location>
</feature>
<dbReference type="STRING" id="579138.Zymop_1100"/>
<dbReference type="Pfam" id="PF22807">
    <property type="entry name" value="TrAA12"/>
    <property type="match status" value="2"/>
</dbReference>
<feature type="domain" description="Pyrroloquinoline quinone-dependent pyranose dehydrogenase beta-propeller" evidence="1">
    <location>
        <begin position="148"/>
        <end position="289"/>
    </location>
</feature>
<name>F8ETH1_ZYMMT</name>
<organism evidence="2 3">
    <name type="scientific">Zymomonas mobilis subsp. pomaceae (strain ATCC 29192 / DSM 22645 / JCM 10191 / CCUG 17912 / NBRC 13757 / NCIMB 11200 / NRRL B-4491 / Barker I)</name>
    <dbReference type="NCBI Taxonomy" id="579138"/>
    <lineage>
        <taxon>Bacteria</taxon>
        <taxon>Pseudomonadati</taxon>
        <taxon>Pseudomonadota</taxon>
        <taxon>Alphaproteobacteria</taxon>
        <taxon>Sphingomonadales</taxon>
        <taxon>Zymomonadaceae</taxon>
        <taxon>Zymomonas</taxon>
    </lineage>
</organism>
<dbReference type="PANTHER" id="PTHR33546">
    <property type="entry name" value="LARGE, MULTIFUNCTIONAL SECRETED PROTEIN-RELATED"/>
    <property type="match status" value="1"/>
</dbReference>
<accession>F8ETH1</accession>
<dbReference type="Proteomes" id="UP000000491">
    <property type="component" value="Chromosome"/>
</dbReference>
<dbReference type="SUPFAM" id="SSF50952">
    <property type="entry name" value="Soluble quinoprotein glucose dehydrogenase"/>
    <property type="match status" value="1"/>
</dbReference>
<dbReference type="InterPro" id="IPR011042">
    <property type="entry name" value="6-blade_b-propeller_TolB-like"/>
</dbReference>
<sequence>MVKDIWNRTSGRRRLLGAMVVLALLSAPIILKDRAHVDFDKVVGLKPLLTEPPHVWWPVFNPGHFVGWPDSQKPKGAVGLKVTVFAENLNHPHWLYTLPNGDVLVAETEKPISALHKPGFFKRLFWYLTQRQHTASADRIILLRDSNHDGLADQKKVFLDNLHSPFGMVLKEGRFYVANSDAIFSYSYKTGEDHLSGVGQKIIDLPAGDVNQHWTRNIILSPDGHYLYVAIGSASNIGEKGMALEQARAAIWEVDLKNNSHRIYAGGMRNPIGMAYEPSSKALWAVVDERNGMGSDMVPDYLTRVDFGDFYGWPQFYWGGYPDRRIKKIYKPAQSTVAWPDYSLGPHVSPLGLVFADTPESGSVRLGTPFTKGAFISEHGSLYRNPWSGYQVVFVPFNNKGEPQDKAVTVLSGFRQGNDVYGTPAGMTGDGRGALLVADDAANRIWRVSKG</sequence>
<evidence type="ECO:0000313" key="2">
    <source>
        <dbReference type="EMBL" id="AEI37996.1"/>
    </source>
</evidence>
<dbReference type="AlphaFoldDB" id="F8ETH1"/>
<dbReference type="RefSeq" id="WP_013934391.1">
    <property type="nucleotide sequence ID" value="NC_015709.1"/>
</dbReference>
<dbReference type="InterPro" id="IPR011041">
    <property type="entry name" value="Quinoprot_gluc/sorb_DH_b-prop"/>
</dbReference>
<dbReference type="HOGENOM" id="CLU_024435_0_0_5"/>
<evidence type="ECO:0000259" key="1">
    <source>
        <dbReference type="Pfam" id="PF22807"/>
    </source>
</evidence>
<protein>
    <submittedName>
        <fullName evidence="2">L-sorbosone dehydrogenase</fullName>
    </submittedName>
</protein>
<evidence type="ECO:0000313" key="3">
    <source>
        <dbReference type="Proteomes" id="UP000000491"/>
    </source>
</evidence>
<proteinExistence type="predicted"/>
<gene>
    <name evidence="2" type="ordered locus">Zymop_1100</name>
</gene>